<evidence type="ECO:0000256" key="5">
    <source>
        <dbReference type="ARBA" id="ARBA00022777"/>
    </source>
</evidence>
<evidence type="ECO:0000256" key="3">
    <source>
        <dbReference type="ARBA" id="ARBA00022679"/>
    </source>
</evidence>
<dbReference type="Pfam" id="PF00069">
    <property type="entry name" value="Pkinase"/>
    <property type="match status" value="1"/>
</dbReference>
<keyword evidence="6" id="KW-0067">ATP-binding</keyword>
<proteinExistence type="predicted"/>
<evidence type="ECO:0000256" key="8">
    <source>
        <dbReference type="ARBA" id="ARBA00048679"/>
    </source>
</evidence>
<dbReference type="OrthoDB" id="248923at2759"/>
<feature type="domain" description="Protein kinase" evidence="9">
    <location>
        <begin position="12"/>
        <end position="111"/>
    </location>
</feature>
<sequence length="111" mass="13100">MEPSKEVYIDKYRVIKLIAEGGFGKAYLVEERGTKNINVMKSIKFRNESQKQQIIHEIEIHRDLYSPFIVDFVEGFEYQNDTWNIIMEFCEGGDVDDFLEDLKKMGAEIKR</sequence>
<evidence type="ECO:0000259" key="9">
    <source>
        <dbReference type="PROSITE" id="PS50011"/>
    </source>
</evidence>
<accession>A0A5J4W3U9</accession>
<name>A0A5J4W3U9_9EUKA</name>
<dbReference type="EMBL" id="SNRW01003541">
    <property type="protein sequence ID" value="KAA6389557.1"/>
    <property type="molecule type" value="Genomic_DNA"/>
</dbReference>
<dbReference type="InterPro" id="IPR051131">
    <property type="entry name" value="NEK_Ser/Thr_kinase_NIMA"/>
</dbReference>
<evidence type="ECO:0000256" key="2">
    <source>
        <dbReference type="ARBA" id="ARBA00022527"/>
    </source>
</evidence>
<evidence type="ECO:0000256" key="6">
    <source>
        <dbReference type="ARBA" id="ARBA00022840"/>
    </source>
</evidence>
<evidence type="ECO:0000313" key="11">
    <source>
        <dbReference type="Proteomes" id="UP000324800"/>
    </source>
</evidence>
<keyword evidence="5" id="KW-0418">Kinase</keyword>
<dbReference type="PANTHER" id="PTHR44899">
    <property type="entry name" value="CAMK FAMILY PROTEIN KINASE"/>
    <property type="match status" value="1"/>
</dbReference>
<comment type="catalytic activity">
    <reaction evidence="7">
        <text>L-threonyl-[protein] + ATP = O-phospho-L-threonyl-[protein] + ADP + H(+)</text>
        <dbReference type="Rhea" id="RHEA:46608"/>
        <dbReference type="Rhea" id="RHEA-COMP:11060"/>
        <dbReference type="Rhea" id="RHEA-COMP:11605"/>
        <dbReference type="ChEBI" id="CHEBI:15378"/>
        <dbReference type="ChEBI" id="CHEBI:30013"/>
        <dbReference type="ChEBI" id="CHEBI:30616"/>
        <dbReference type="ChEBI" id="CHEBI:61977"/>
        <dbReference type="ChEBI" id="CHEBI:456216"/>
        <dbReference type="EC" id="2.7.11.1"/>
    </reaction>
</comment>
<dbReference type="GO" id="GO:0004674">
    <property type="term" value="F:protein serine/threonine kinase activity"/>
    <property type="evidence" value="ECO:0007669"/>
    <property type="project" value="UniProtKB-KW"/>
</dbReference>
<dbReference type="InterPro" id="IPR000719">
    <property type="entry name" value="Prot_kinase_dom"/>
</dbReference>
<keyword evidence="2" id="KW-0723">Serine/threonine-protein kinase</keyword>
<dbReference type="Gene3D" id="3.30.200.20">
    <property type="entry name" value="Phosphorylase Kinase, domain 1"/>
    <property type="match status" value="1"/>
</dbReference>
<evidence type="ECO:0000256" key="4">
    <source>
        <dbReference type="ARBA" id="ARBA00022741"/>
    </source>
</evidence>
<dbReference type="InterPro" id="IPR011009">
    <property type="entry name" value="Kinase-like_dom_sf"/>
</dbReference>
<dbReference type="PANTHER" id="PTHR44899:SF3">
    <property type="entry name" value="SERINE_THREONINE-PROTEIN KINASE NEK1"/>
    <property type="match status" value="1"/>
</dbReference>
<organism evidence="10 11">
    <name type="scientific">Streblomastix strix</name>
    <dbReference type="NCBI Taxonomy" id="222440"/>
    <lineage>
        <taxon>Eukaryota</taxon>
        <taxon>Metamonada</taxon>
        <taxon>Preaxostyla</taxon>
        <taxon>Oxymonadida</taxon>
        <taxon>Streblomastigidae</taxon>
        <taxon>Streblomastix</taxon>
    </lineage>
</organism>
<dbReference type="Gene3D" id="1.10.510.10">
    <property type="entry name" value="Transferase(Phosphotransferase) domain 1"/>
    <property type="match status" value="1"/>
</dbReference>
<dbReference type="Proteomes" id="UP000324800">
    <property type="component" value="Unassembled WGS sequence"/>
</dbReference>
<dbReference type="EC" id="2.7.11.1" evidence="1"/>
<evidence type="ECO:0000256" key="1">
    <source>
        <dbReference type="ARBA" id="ARBA00012513"/>
    </source>
</evidence>
<comment type="catalytic activity">
    <reaction evidence="8">
        <text>L-seryl-[protein] + ATP = O-phospho-L-seryl-[protein] + ADP + H(+)</text>
        <dbReference type="Rhea" id="RHEA:17989"/>
        <dbReference type="Rhea" id="RHEA-COMP:9863"/>
        <dbReference type="Rhea" id="RHEA-COMP:11604"/>
        <dbReference type="ChEBI" id="CHEBI:15378"/>
        <dbReference type="ChEBI" id="CHEBI:29999"/>
        <dbReference type="ChEBI" id="CHEBI:30616"/>
        <dbReference type="ChEBI" id="CHEBI:83421"/>
        <dbReference type="ChEBI" id="CHEBI:456216"/>
        <dbReference type="EC" id="2.7.11.1"/>
    </reaction>
</comment>
<keyword evidence="3" id="KW-0808">Transferase</keyword>
<protein>
    <recommendedName>
        <fullName evidence="1">non-specific serine/threonine protein kinase</fullName>
        <ecNumber evidence="1">2.7.11.1</ecNumber>
    </recommendedName>
</protein>
<dbReference type="AlphaFoldDB" id="A0A5J4W3U9"/>
<evidence type="ECO:0000256" key="7">
    <source>
        <dbReference type="ARBA" id="ARBA00047899"/>
    </source>
</evidence>
<dbReference type="GO" id="GO:0005524">
    <property type="term" value="F:ATP binding"/>
    <property type="evidence" value="ECO:0007669"/>
    <property type="project" value="UniProtKB-KW"/>
</dbReference>
<dbReference type="SUPFAM" id="SSF56112">
    <property type="entry name" value="Protein kinase-like (PK-like)"/>
    <property type="match status" value="1"/>
</dbReference>
<evidence type="ECO:0000313" key="10">
    <source>
        <dbReference type="EMBL" id="KAA6389557.1"/>
    </source>
</evidence>
<gene>
    <name evidence="10" type="ORF">EZS28_014917</name>
</gene>
<reference evidence="10 11" key="1">
    <citation type="submission" date="2019-03" db="EMBL/GenBank/DDBJ databases">
        <title>Single cell metagenomics reveals metabolic interactions within the superorganism composed of flagellate Streblomastix strix and complex community of Bacteroidetes bacteria on its surface.</title>
        <authorList>
            <person name="Treitli S.C."/>
            <person name="Kolisko M."/>
            <person name="Husnik F."/>
            <person name="Keeling P."/>
            <person name="Hampl V."/>
        </authorList>
    </citation>
    <scope>NUCLEOTIDE SEQUENCE [LARGE SCALE GENOMIC DNA]</scope>
    <source>
        <strain evidence="10">ST1C</strain>
    </source>
</reference>
<keyword evidence="4" id="KW-0547">Nucleotide-binding</keyword>
<comment type="caution">
    <text evidence="10">The sequence shown here is derived from an EMBL/GenBank/DDBJ whole genome shotgun (WGS) entry which is preliminary data.</text>
</comment>
<dbReference type="PROSITE" id="PS50011">
    <property type="entry name" value="PROTEIN_KINASE_DOM"/>
    <property type="match status" value="1"/>
</dbReference>